<dbReference type="AlphaFoldDB" id="A0A6G1EV61"/>
<evidence type="ECO:0000313" key="3">
    <source>
        <dbReference type="Proteomes" id="UP000479710"/>
    </source>
</evidence>
<protein>
    <submittedName>
        <fullName evidence="2">Uncharacterized protein</fullName>
    </submittedName>
</protein>
<reference evidence="2 3" key="1">
    <citation type="submission" date="2019-11" db="EMBL/GenBank/DDBJ databases">
        <title>Whole genome sequence of Oryza granulata.</title>
        <authorList>
            <person name="Li W."/>
        </authorList>
    </citation>
    <scope>NUCLEOTIDE SEQUENCE [LARGE SCALE GENOMIC DNA]</scope>
    <source>
        <strain evidence="3">cv. Menghai</strain>
        <tissue evidence="2">Leaf</tissue>
    </source>
</reference>
<gene>
    <name evidence="2" type="ORF">E2562_004142</name>
</gene>
<sequence>MASRKSGVSIQPPNNHENLLGGNCQVAGNVGSTNEKITMVDEQLTQHAMANKYSNESPFRGYDATLSQNPNRVVQTSRYMLQQFLQKVDNSNSVVAGNMPIRSVDITTSHQLNQPSLQGFGLKLAPPMQQQPTSDNLWTSPTSVDIKPSDISVPEGDQRQLPSTPGSTPSSGYPSRSSPFYSSDAGNTGLSSGCLPQIKSLGQQYPAAEPKSAPVNSLPQQSLQGTATMFKNVWTNISAQRLGGIQHNKITPNILQSMMFPSTVGDSTLRGSPKDDYQRMRVENLSDAATTTANSESQEIKQVVENDGRPTSSDIPNVDQMGGILSGKENALQRPLMQQSIINSSQGENMAANFPNVSSSFNKVSTDGGINLHGSPAPSNSLQLNYSLLHQMRSMKPVGSGPENTSGKRLKTTDVSCDASQVEWTAAERAPYGENNPVRLCTDNTEVPRISNSLPSDEILRFAPRNSEEITSTMPSHVQLRELPSTSNDMATARTDLQNQCSSLGTSSTENLIESSDRLRINPQISPWLQHGSYRNGQNLAMYSARKTASPYNHPKVPWSMDNSSVAGHGLDGSISVGPAIPSGLKLSSAAGRPKKRKFKAPVLVSWNQIIEGHQKLTDMSTLGMDWPEATNRLMEKVEDEADIQEDALILYLPRKRLILTSRLIQQLLPAIPAAFLRAQAVTMYQSATYTIAKLTIEDACSMASNLSLDTGALISSGDKSSEQTENNKMRDRFVKDVELFIARFKKIENDFVRCVQLFSLP</sequence>
<evidence type="ECO:0000313" key="2">
    <source>
        <dbReference type="EMBL" id="KAF0928520.1"/>
    </source>
</evidence>
<organism evidence="2 3">
    <name type="scientific">Oryza meyeriana var. granulata</name>
    <dbReference type="NCBI Taxonomy" id="110450"/>
    <lineage>
        <taxon>Eukaryota</taxon>
        <taxon>Viridiplantae</taxon>
        <taxon>Streptophyta</taxon>
        <taxon>Embryophyta</taxon>
        <taxon>Tracheophyta</taxon>
        <taxon>Spermatophyta</taxon>
        <taxon>Magnoliopsida</taxon>
        <taxon>Liliopsida</taxon>
        <taxon>Poales</taxon>
        <taxon>Poaceae</taxon>
        <taxon>BOP clade</taxon>
        <taxon>Oryzoideae</taxon>
        <taxon>Oryzeae</taxon>
        <taxon>Oryzinae</taxon>
        <taxon>Oryza</taxon>
        <taxon>Oryza meyeriana</taxon>
    </lineage>
</organism>
<dbReference type="PANTHER" id="PTHR31267">
    <property type="entry name" value="DENTIN SIALOPHOSPHOPROTEIN-LIKE PROTEIN"/>
    <property type="match status" value="1"/>
</dbReference>
<dbReference type="OrthoDB" id="605170at2759"/>
<keyword evidence="3" id="KW-1185">Reference proteome</keyword>
<feature type="region of interest" description="Disordered" evidence="1">
    <location>
        <begin position="117"/>
        <end position="195"/>
    </location>
</feature>
<feature type="compositionally biased region" description="Polar residues" evidence="1">
    <location>
        <begin position="128"/>
        <end position="143"/>
    </location>
</feature>
<dbReference type="EMBL" id="SPHZ02000002">
    <property type="protein sequence ID" value="KAF0928520.1"/>
    <property type="molecule type" value="Genomic_DNA"/>
</dbReference>
<accession>A0A6G1EV61</accession>
<feature type="region of interest" description="Disordered" evidence="1">
    <location>
        <begin position="1"/>
        <end position="20"/>
    </location>
</feature>
<comment type="caution">
    <text evidence="2">The sequence shown here is derived from an EMBL/GenBank/DDBJ whole genome shotgun (WGS) entry which is preliminary data.</text>
</comment>
<feature type="compositionally biased region" description="Polar residues" evidence="1">
    <location>
        <begin position="1"/>
        <end position="17"/>
    </location>
</feature>
<proteinExistence type="predicted"/>
<name>A0A6G1EV61_9ORYZ</name>
<feature type="compositionally biased region" description="Low complexity" evidence="1">
    <location>
        <begin position="162"/>
        <end position="183"/>
    </location>
</feature>
<dbReference type="PANTHER" id="PTHR31267:SF2">
    <property type="entry name" value="EXPRESSED PROTEIN"/>
    <property type="match status" value="1"/>
</dbReference>
<dbReference type="Proteomes" id="UP000479710">
    <property type="component" value="Unassembled WGS sequence"/>
</dbReference>
<evidence type="ECO:0000256" key="1">
    <source>
        <dbReference type="SAM" id="MobiDB-lite"/>
    </source>
</evidence>